<dbReference type="Pfam" id="PF00001">
    <property type="entry name" value="7tm_1"/>
    <property type="match status" value="1"/>
</dbReference>
<dbReference type="PANTHER" id="PTHR45698:SF1">
    <property type="entry name" value="TRACE AMINE-ASSOCIATED RECEPTOR 13C-LIKE"/>
    <property type="match status" value="1"/>
</dbReference>
<dbReference type="PROSITE" id="PS00237">
    <property type="entry name" value="G_PROTEIN_RECEP_F1_1"/>
    <property type="match status" value="1"/>
</dbReference>
<dbReference type="CDD" id="cd00637">
    <property type="entry name" value="7tm_classA_rhodopsin-like"/>
    <property type="match status" value="1"/>
</dbReference>
<dbReference type="PRINTS" id="PR00237">
    <property type="entry name" value="GPCRRHODOPSN"/>
</dbReference>
<name>A0AAD9PQP7_ACRCE</name>
<evidence type="ECO:0000256" key="5">
    <source>
        <dbReference type="RuleBase" id="RU000688"/>
    </source>
</evidence>
<dbReference type="Gene3D" id="1.20.1070.10">
    <property type="entry name" value="Rhodopsin 7-helix transmembrane proteins"/>
    <property type="match status" value="1"/>
</dbReference>
<dbReference type="SUPFAM" id="SSF81321">
    <property type="entry name" value="Family A G protein-coupled receptor-like"/>
    <property type="match status" value="1"/>
</dbReference>
<evidence type="ECO:0000259" key="7">
    <source>
        <dbReference type="PROSITE" id="PS50262"/>
    </source>
</evidence>
<proteinExistence type="inferred from homology"/>
<dbReference type="Proteomes" id="UP001249851">
    <property type="component" value="Unassembled WGS sequence"/>
</dbReference>
<keyword evidence="4 6" id="KW-0472">Membrane</keyword>
<dbReference type="EMBL" id="JARQWQ010000195">
    <property type="protein sequence ID" value="KAK2547283.1"/>
    <property type="molecule type" value="Genomic_DNA"/>
</dbReference>
<reference evidence="8" key="2">
    <citation type="journal article" date="2023" name="Science">
        <title>Genomic signatures of disease resistance in endangered staghorn corals.</title>
        <authorList>
            <person name="Vollmer S.V."/>
            <person name="Selwyn J.D."/>
            <person name="Despard B.A."/>
            <person name="Roesel C.L."/>
        </authorList>
    </citation>
    <scope>NUCLEOTIDE SEQUENCE</scope>
    <source>
        <strain evidence="8">K2</strain>
    </source>
</reference>
<comment type="subcellular location">
    <subcellularLocation>
        <location evidence="1">Membrane</location>
    </subcellularLocation>
</comment>
<evidence type="ECO:0000256" key="2">
    <source>
        <dbReference type="ARBA" id="ARBA00022692"/>
    </source>
</evidence>
<keyword evidence="3 6" id="KW-1133">Transmembrane helix</keyword>
<feature type="transmembrane region" description="Helical" evidence="6">
    <location>
        <begin position="78"/>
        <end position="103"/>
    </location>
</feature>
<dbReference type="GO" id="GO:0004930">
    <property type="term" value="F:G protein-coupled receptor activity"/>
    <property type="evidence" value="ECO:0007669"/>
    <property type="project" value="UniProtKB-KW"/>
</dbReference>
<dbReference type="InterPro" id="IPR000276">
    <property type="entry name" value="GPCR_Rhodpsn"/>
</dbReference>
<evidence type="ECO:0000313" key="9">
    <source>
        <dbReference type="Proteomes" id="UP001249851"/>
    </source>
</evidence>
<comment type="caution">
    <text evidence="8">The sequence shown here is derived from an EMBL/GenBank/DDBJ whole genome shotgun (WGS) entry which is preliminary data.</text>
</comment>
<feature type="domain" description="G-protein coupled receptors family 1 profile" evidence="7">
    <location>
        <begin position="58"/>
        <end position="169"/>
    </location>
</feature>
<keyword evidence="5" id="KW-0297">G-protein coupled receptor</keyword>
<keyword evidence="9" id="KW-1185">Reference proteome</keyword>
<evidence type="ECO:0000313" key="8">
    <source>
        <dbReference type="EMBL" id="KAK2547283.1"/>
    </source>
</evidence>
<evidence type="ECO:0000256" key="4">
    <source>
        <dbReference type="ARBA" id="ARBA00023136"/>
    </source>
</evidence>
<protein>
    <submittedName>
        <fullName evidence="8">RYamide receptor</fullName>
    </submittedName>
</protein>
<dbReference type="InterPro" id="IPR017452">
    <property type="entry name" value="GPCR_Rhodpsn_7TM"/>
</dbReference>
<evidence type="ECO:0000256" key="1">
    <source>
        <dbReference type="ARBA" id="ARBA00004370"/>
    </source>
</evidence>
<dbReference type="GO" id="GO:0016020">
    <property type="term" value="C:membrane"/>
    <property type="evidence" value="ECO:0007669"/>
    <property type="project" value="UniProtKB-SubCell"/>
</dbReference>
<feature type="transmembrane region" description="Helical" evidence="6">
    <location>
        <begin position="123"/>
        <end position="141"/>
    </location>
</feature>
<organism evidence="8 9">
    <name type="scientific">Acropora cervicornis</name>
    <name type="common">Staghorn coral</name>
    <dbReference type="NCBI Taxonomy" id="6130"/>
    <lineage>
        <taxon>Eukaryota</taxon>
        <taxon>Metazoa</taxon>
        <taxon>Cnidaria</taxon>
        <taxon>Anthozoa</taxon>
        <taxon>Hexacorallia</taxon>
        <taxon>Scleractinia</taxon>
        <taxon>Astrocoeniina</taxon>
        <taxon>Acroporidae</taxon>
        <taxon>Acropora</taxon>
    </lineage>
</organism>
<keyword evidence="5" id="KW-0807">Transducer</keyword>
<reference evidence="8" key="1">
    <citation type="journal article" date="2023" name="G3 (Bethesda)">
        <title>Whole genome assembly and annotation of the endangered Caribbean coral Acropora cervicornis.</title>
        <authorList>
            <person name="Selwyn J.D."/>
            <person name="Vollmer S.V."/>
        </authorList>
    </citation>
    <scope>NUCLEOTIDE SEQUENCE</scope>
    <source>
        <strain evidence="8">K2</strain>
    </source>
</reference>
<dbReference type="AlphaFoldDB" id="A0AAD9PQP7"/>
<comment type="similarity">
    <text evidence="5">Belongs to the G-protein coupled receptor 1 family.</text>
</comment>
<evidence type="ECO:0000256" key="3">
    <source>
        <dbReference type="ARBA" id="ARBA00022989"/>
    </source>
</evidence>
<dbReference type="PROSITE" id="PS50262">
    <property type="entry name" value="G_PROTEIN_RECEP_F1_2"/>
    <property type="match status" value="1"/>
</dbReference>
<gene>
    <name evidence="8" type="ORF">P5673_032840</name>
</gene>
<sequence>MSKGLKSERKKITVLISCDSGELDIKDRSWIWRHLSIIMGSVAVTTLLSMLVLMDIVGNSLVCAIIRNYRNMRIPINFLIFNLATADILFALFITPKLIVSLYVKHPDGPAGTVLCKLLTGGIFAWVSAVSSICTLLAIAIERYYTVIYPHGDRWKLTKRKVKVCSKQI</sequence>
<dbReference type="PANTHER" id="PTHR45698">
    <property type="entry name" value="TRACE AMINE-ASSOCIATED RECEPTOR 19N-RELATED"/>
    <property type="match status" value="1"/>
</dbReference>
<keyword evidence="2 5" id="KW-0812">Transmembrane</keyword>
<keyword evidence="5 8" id="KW-0675">Receptor</keyword>
<accession>A0AAD9PQP7</accession>
<evidence type="ECO:0000256" key="6">
    <source>
        <dbReference type="SAM" id="Phobius"/>
    </source>
</evidence>
<feature type="transmembrane region" description="Helical" evidence="6">
    <location>
        <begin position="37"/>
        <end position="66"/>
    </location>
</feature>